<dbReference type="GO" id="GO:0004175">
    <property type="term" value="F:endopeptidase activity"/>
    <property type="evidence" value="ECO:0007669"/>
    <property type="project" value="TreeGrafter"/>
</dbReference>
<dbReference type="PANTHER" id="PTHR32060">
    <property type="entry name" value="TAIL-SPECIFIC PROTEASE"/>
    <property type="match status" value="1"/>
</dbReference>
<dbReference type="SUPFAM" id="SSF52096">
    <property type="entry name" value="ClpP/crotonase"/>
    <property type="match status" value="1"/>
</dbReference>
<feature type="domain" description="Tail specific protease" evidence="1">
    <location>
        <begin position="1"/>
        <end position="203"/>
    </location>
</feature>
<name>X1GJT1_9ZZZZ</name>
<reference evidence="2" key="1">
    <citation type="journal article" date="2014" name="Front. Microbiol.">
        <title>High frequency of phylogenetically diverse reductive dehalogenase-homologous genes in deep subseafloor sedimentary metagenomes.</title>
        <authorList>
            <person name="Kawai M."/>
            <person name="Futagami T."/>
            <person name="Toyoda A."/>
            <person name="Takaki Y."/>
            <person name="Nishi S."/>
            <person name="Hori S."/>
            <person name="Arai W."/>
            <person name="Tsubouchi T."/>
            <person name="Morono Y."/>
            <person name="Uchiyama I."/>
            <person name="Ito T."/>
            <person name="Fujiyama A."/>
            <person name="Inagaki F."/>
            <person name="Takami H."/>
        </authorList>
    </citation>
    <scope>NUCLEOTIDE SEQUENCE</scope>
    <source>
        <strain evidence="2">Expedition CK06-06</strain>
    </source>
</reference>
<protein>
    <recommendedName>
        <fullName evidence="1">Tail specific protease domain-containing protein</fullName>
    </recommendedName>
</protein>
<dbReference type="InterPro" id="IPR005151">
    <property type="entry name" value="Tail-specific_protease"/>
</dbReference>
<gene>
    <name evidence="2" type="ORF">S03H2_14084</name>
</gene>
<accession>X1GJT1</accession>
<dbReference type="Pfam" id="PF03572">
    <property type="entry name" value="Peptidase_S41"/>
    <property type="match status" value="1"/>
</dbReference>
<feature type="non-terminal residue" evidence="2">
    <location>
        <position position="1"/>
    </location>
</feature>
<dbReference type="EMBL" id="BARU01007144">
    <property type="protein sequence ID" value="GAH41879.1"/>
    <property type="molecule type" value="Genomic_DNA"/>
</dbReference>
<comment type="caution">
    <text evidence="2">The sequence shown here is derived from an EMBL/GenBank/DDBJ whole genome shotgun (WGS) entry which is preliminary data.</text>
</comment>
<dbReference type="Gene3D" id="3.90.226.10">
    <property type="entry name" value="2-enoyl-CoA Hydratase, Chain A, domain 1"/>
    <property type="match status" value="1"/>
</dbReference>
<dbReference type="GO" id="GO:0006508">
    <property type="term" value="P:proteolysis"/>
    <property type="evidence" value="ECO:0007669"/>
    <property type="project" value="InterPro"/>
</dbReference>
<sequence>GLLTINSFAPSADFDAFLEQTFAALSAQHTPALIIDMRRNGGGSGRLAQQVVSYLTDQPYKLIGAFYVKVTDDLKALYTKGTTHTDEDTRKIVMANPAGTLIDGLKGTGPVVVTPPHRDHVYRGKVYLLTANNTFSAAAMFAAYVKCNGLGKVVGEEPGQATNFVADAVPFTMPNSGLSFEVSFSEIHMACEQSYYHGIQPDYPFAASRESISTGEDAVLDYTLKLIGKR</sequence>
<evidence type="ECO:0000259" key="1">
    <source>
        <dbReference type="Pfam" id="PF03572"/>
    </source>
</evidence>
<dbReference type="GO" id="GO:0008236">
    <property type="term" value="F:serine-type peptidase activity"/>
    <property type="evidence" value="ECO:0007669"/>
    <property type="project" value="InterPro"/>
</dbReference>
<proteinExistence type="predicted"/>
<dbReference type="PANTHER" id="PTHR32060:SF22">
    <property type="entry name" value="CARBOXYL-TERMINAL-PROCESSING PEPTIDASE 3, CHLOROPLASTIC"/>
    <property type="match status" value="1"/>
</dbReference>
<dbReference type="AlphaFoldDB" id="X1GJT1"/>
<organism evidence="2">
    <name type="scientific">marine sediment metagenome</name>
    <dbReference type="NCBI Taxonomy" id="412755"/>
    <lineage>
        <taxon>unclassified sequences</taxon>
        <taxon>metagenomes</taxon>
        <taxon>ecological metagenomes</taxon>
    </lineage>
</organism>
<evidence type="ECO:0000313" key="2">
    <source>
        <dbReference type="EMBL" id="GAH41879.1"/>
    </source>
</evidence>
<dbReference type="InterPro" id="IPR029045">
    <property type="entry name" value="ClpP/crotonase-like_dom_sf"/>
</dbReference>